<dbReference type="AlphaFoldDB" id="A0A642V4F5"/>
<evidence type="ECO:0000313" key="3">
    <source>
        <dbReference type="Proteomes" id="UP000761534"/>
    </source>
</evidence>
<comment type="caution">
    <text evidence="2">The sequence shown here is derived from an EMBL/GenBank/DDBJ whole genome shotgun (WGS) entry which is preliminary data.</text>
</comment>
<dbReference type="EMBL" id="SWFS01000237">
    <property type="protein sequence ID" value="KAA8913083.1"/>
    <property type="molecule type" value="Genomic_DNA"/>
</dbReference>
<accession>A0A642V4F5</accession>
<dbReference type="VEuPathDB" id="FungiDB:TRICI_003285"/>
<keyword evidence="3" id="KW-1185">Reference proteome</keyword>
<evidence type="ECO:0000313" key="2">
    <source>
        <dbReference type="EMBL" id="KAA8913083.1"/>
    </source>
</evidence>
<sequence>MPISLNAVPASGNEVITEIDEDDISRTLTGPRFVKELLGLAQELASQVKQQQDRIRTLEDLEKIGQLARDCDCNLHTLFNFPSLDRGGLFTAKVPCWAAVAKEAAERALKHGIDVEMIKSSVIMRLPEPAASAMYSRDWLVEDGFQSVFSYFTTTFFDRNSYITDMLIRLDELMFNRLDEHDENAALILQLITEEVLSVRYIKLKLSNKFDMQSQEAAALLGCLESTDIPTIAASFNRLKYGSYYLCSLCRSKGHTKSACPSSSRR</sequence>
<feature type="coiled-coil region" evidence="1">
    <location>
        <begin position="34"/>
        <end position="61"/>
    </location>
</feature>
<proteinExistence type="predicted"/>
<reference evidence="2" key="1">
    <citation type="journal article" date="2019" name="G3 (Bethesda)">
        <title>Genome Assemblies of Two Rare Opportunistic Yeast Pathogens: Diutina rugosa (syn. Candida rugosa) and Trichomonascus ciferrii (syn. Candida ciferrii).</title>
        <authorList>
            <person name="Mixao V."/>
            <person name="Saus E."/>
            <person name="Hansen A.P."/>
            <person name="Lass-Florl C."/>
            <person name="Gabaldon T."/>
        </authorList>
    </citation>
    <scope>NUCLEOTIDE SEQUENCE</scope>
    <source>
        <strain evidence="2">CBS 4856</strain>
    </source>
</reference>
<keyword evidence="1" id="KW-0175">Coiled coil</keyword>
<protein>
    <submittedName>
        <fullName evidence="2">Uncharacterized protein</fullName>
    </submittedName>
</protein>
<dbReference type="Proteomes" id="UP000761534">
    <property type="component" value="Unassembled WGS sequence"/>
</dbReference>
<gene>
    <name evidence="2" type="ORF">TRICI_003285</name>
</gene>
<name>A0A642V4F5_9ASCO</name>
<organism evidence="2 3">
    <name type="scientific">Trichomonascus ciferrii</name>
    <dbReference type="NCBI Taxonomy" id="44093"/>
    <lineage>
        <taxon>Eukaryota</taxon>
        <taxon>Fungi</taxon>
        <taxon>Dikarya</taxon>
        <taxon>Ascomycota</taxon>
        <taxon>Saccharomycotina</taxon>
        <taxon>Dipodascomycetes</taxon>
        <taxon>Dipodascales</taxon>
        <taxon>Trichomonascaceae</taxon>
        <taxon>Trichomonascus</taxon>
        <taxon>Trichomonascus ciferrii complex</taxon>
    </lineage>
</organism>
<evidence type="ECO:0000256" key="1">
    <source>
        <dbReference type="SAM" id="Coils"/>
    </source>
</evidence>